<dbReference type="GO" id="GO:0003700">
    <property type="term" value="F:DNA-binding transcription factor activity"/>
    <property type="evidence" value="ECO:0007669"/>
    <property type="project" value="InterPro"/>
</dbReference>
<dbReference type="RefSeq" id="WP_212609839.1">
    <property type="nucleotide sequence ID" value="NZ_CP073910.1"/>
</dbReference>
<accession>A0A975K8T0</accession>
<feature type="domain" description="HTH araC/xylS-type" evidence="1">
    <location>
        <begin position="185"/>
        <end position="267"/>
    </location>
</feature>
<dbReference type="InterPro" id="IPR018060">
    <property type="entry name" value="HTH_AraC"/>
</dbReference>
<dbReference type="EMBL" id="CP073910">
    <property type="protein sequence ID" value="QUT06469.1"/>
    <property type="molecule type" value="Genomic_DNA"/>
</dbReference>
<keyword evidence="3" id="KW-1185">Reference proteome</keyword>
<evidence type="ECO:0000313" key="2">
    <source>
        <dbReference type="EMBL" id="QUT06469.1"/>
    </source>
</evidence>
<dbReference type="PROSITE" id="PS01124">
    <property type="entry name" value="HTH_ARAC_FAMILY_2"/>
    <property type="match status" value="1"/>
</dbReference>
<dbReference type="GO" id="GO:0043565">
    <property type="term" value="F:sequence-specific DNA binding"/>
    <property type="evidence" value="ECO:0007669"/>
    <property type="project" value="InterPro"/>
</dbReference>
<name>A0A975K8T0_9SPHN</name>
<dbReference type="Proteomes" id="UP000681425">
    <property type="component" value="Chromosome"/>
</dbReference>
<evidence type="ECO:0000259" key="1">
    <source>
        <dbReference type="PROSITE" id="PS01124"/>
    </source>
</evidence>
<protein>
    <submittedName>
        <fullName evidence="2">Helix-turn-helix transcriptional regulator</fullName>
    </submittedName>
</protein>
<proteinExistence type="predicted"/>
<dbReference type="KEGG" id="spph:KFK14_03090"/>
<reference evidence="2" key="1">
    <citation type="submission" date="2021-04" db="EMBL/GenBank/DDBJ databases">
        <title>Isolation of p-tert-butylphenol degrading bacteria Sphingobium phenoxybenzoativorans Tas13 from active sludge.</title>
        <authorList>
            <person name="Li Y."/>
        </authorList>
    </citation>
    <scope>NUCLEOTIDE SEQUENCE</scope>
    <source>
        <strain evidence="2">Tas13</strain>
    </source>
</reference>
<dbReference type="Gene3D" id="1.10.10.60">
    <property type="entry name" value="Homeodomain-like"/>
    <property type="match status" value="1"/>
</dbReference>
<organism evidence="2 3">
    <name type="scientific">Sphingobium phenoxybenzoativorans</name>
    <dbReference type="NCBI Taxonomy" id="1592790"/>
    <lineage>
        <taxon>Bacteria</taxon>
        <taxon>Pseudomonadati</taxon>
        <taxon>Pseudomonadota</taxon>
        <taxon>Alphaproteobacteria</taxon>
        <taxon>Sphingomonadales</taxon>
        <taxon>Sphingomonadaceae</taxon>
        <taxon>Sphingobium</taxon>
    </lineage>
</organism>
<gene>
    <name evidence="2" type="ORF">KFK14_03090</name>
</gene>
<dbReference type="AlphaFoldDB" id="A0A975K8T0"/>
<evidence type="ECO:0000313" key="3">
    <source>
        <dbReference type="Proteomes" id="UP000681425"/>
    </source>
</evidence>
<sequence length="292" mass="32338">MQHYFPDPNPAGLTDLTYFPPPAALKSRFGPSYLFTADQPLVSDVTRADFPQFRFMMAGMGDYHFQDGTKAQTPECCLLGTTLGATRMIVNGPLQAFGVSILPLGWIALGLKDANLLADRVADMADIFGEEPQNLLHAFREMDDPAQAAEMLWTFLAAQLKPPPPSHVAFVTQCDAWLAGDASPRVEALFEATGLSSRQAARLANRLYGAPPKYLARKFRALRCAAELGLDHQDWMEMVEGAFYDQSHFIREIKHFIGFTPHQLKTDPSPVARLTLQRRAMIGAVAEINRIS</sequence>